<proteinExistence type="predicted"/>
<reference evidence="1 2" key="1">
    <citation type="journal article" date="2020" name="Mol. Biol. Evol.">
        <title>Distinct Expression and Methylation Patterns for Genes with Different Fates following a Single Whole-Genome Duplication in Flowering Plants.</title>
        <authorList>
            <person name="Shi T."/>
            <person name="Rahmani R.S."/>
            <person name="Gugger P.F."/>
            <person name="Wang M."/>
            <person name="Li H."/>
            <person name="Zhang Y."/>
            <person name="Li Z."/>
            <person name="Wang Q."/>
            <person name="Van de Peer Y."/>
            <person name="Marchal K."/>
            <person name="Chen J."/>
        </authorList>
    </citation>
    <scope>NUCLEOTIDE SEQUENCE [LARGE SCALE GENOMIC DNA]</scope>
    <source>
        <tissue evidence="1">Leaf</tissue>
    </source>
</reference>
<comment type="caution">
    <text evidence="1">The sequence shown here is derived from an EMBL/GenBank/DDBJ whole genome shotgun (WGS) entry which is preliminary data.</text>
</comment>
<dbReference type="Proteomes" id="UP000607653">
    <property type="component" value="Unassembled WGS sequence"/>
</dbReference>
<sequence length="41" mass="4786">MTKLLSQLSTWFMVHGSLSLSLDVRSSTVHIDFMYFFFAQI</sequence>
<protein>
    <submittedName>
        <fullName evidence="1">Uncharacterized protein</fullName>
    </submittedName>
</protein>
<gene>
    <name evidence="1" type="ORF">HUJ06_017890</name>
</gene>
<dbReference type="EMBL" id="DUZY01000008">
    <property type="protein sequence ID" value="DAD47952.1"/>
    <property type="molecule type" value="Genomic_DNA"/>
</dbReference>
<evidence type="ECO:0000313" key="2">
    <source>
        <dbReference type="Proteomes" id="UP000607653"/>
    </source>
</evidence>
<evidence type="ECO:0000313" key="1">
    <source>
        <dbReference type="EMBL" id="DAD47952.1"/>
    </source>
</evidence>
<dbReference type="AlphaFoldDB" id="A0A822ZRS2"/>
<keyword evidence="2" id="KW-1185">Reference proteome</keyword>
<accession>A0A822ZRS2</accession>
<name>A0A822ZRS2_NELNU</name>
<organism evidence="1 2">
    <name type="scientific">Nelumbo nucifera</name>
    <name type="common">Sacred lotus</name>
    <dbReference type="NCBI Taxonomy" id="4432"/>
    <lineage>
        <taxon>Eukaryota</taxon>
        <taxon>Viridiplantae</taxon>
        <taxon>Streptophyta</taxon>
        <taxon>Embryophyta</taxon>
        <taxon>Tracheophyta</taxon>
        <taxon>Spermatophyta</taxon>
        <taxon>Magnoliopsida</taxon>
        <taxon>Proteales</taxon>
        <taxon>Nelumbonaceae</taxon>
        <taxon>Nelumbo</taxon>
    </lineage>
</organism>